<evidence type="ECO:0000313" key="2">
    <source>
        <dbReference type="Proteomes" id="UP000311919"/>
    </source>
</evidence>
<dbReference type="EMBL" id="SKCS01001201">
    <property type="protein sequence ID" value="TNN04667.1"/>
    <property type="molecule type" value="Genomic_DNA"/>
</dbReference>
<name>A0A4Z2CK62_SCHJA</name>
<reference evidence="1 2" key="1">
    <citation type="submission" date="2019-03" db="EMBL/GenBank/DDBJ databases">
        <title>An improved genome assembly of the fluke Schistosoma japonicum.</title>
        <authorList>
            <person name="Hu W."/>
            <person name="Luo F."/>
            <person name="Yin M."/>
            <person name="Mo X."/>
            <person name="Sun C."/>
            <person name="Wu Q."/>
            <person name="Zhu B."/>
            <person name="Xiang M."/>
            <person name="Wang J."/>
            <person name="Wang Y."/>
            <person name="Zhang T."/>
            <person name="Xu B."/>
            <person name="Zheng H."/>
            <person name="Feng Z."/>
        </authorList>
    </citation>
    <scope>NUCLEOTIDE SEQUENCE [LARGE SCALE GENOMIC DNA]</scope>
    <source>
        <strain evidence="1">HuSjv2</strain>
        <tissue evidence="1">Worms</tissue>
    </source>
</reference>
<dbReference type="AlphaFoldDB" id="A0A4Z2CK62"/>
<comment type="caution">
    <text evidence="1">The sequence shown here is derived from an EMBL/GenBank/DDBJ whole genome shotgun (WGS) entry which is preliminary data.</text>
</comment>
<sequence>MKSSCTNRPADPNRNVGLATPWIVRPLFEWQTQPGCLKPGIQGAYQSAFLRCSPQADAFALLYQSNVAPGYRSAKDRLLISASGFAGLCLGPGHEAIIAALALLGSPSPFNQFPYPVLV</sequence>
<proteinExistence type="predicted"/>
<accession>A0A4Z2CK62</accession>
<dbReference type="Proteomes" id="UP000311919">
    <property type="component" value="Unassembled WGS sequence"/>
</dbReference>
<keyword evidence="2" id="KW-1185">Reference proteome</keyword>
<gene>
    <name evidence="1" type="ORF">EWB00_000655</name>
</gene>
<protein>
    <submittedName>
        <fullName evidence="1">Uncharacterized protein</fullName>
    </submittedName>
</protein>
<organism evidence="1 2">
    <name type="scientific">Schistosoma japonicum</name>
    <name type="common">Blood fluke</name>
    <dbReference type="NCBI Taxonomy" id="6182"/>
    <lineage>
        <taxon>Eukaryota</taxon>
        <taxon>Metazoa</taxon>
        <taxon>Spiralia</taxon>
        <taxon>Lophotrochozoa</taxon>
        <taxon>Platyhelminthes</taxon>
        <taxon>Trematoda</taxon>
        <taxon>Digenea</taxon>
        <taxon>Strigeidida</taxon>
        <taxon>Schistosomatoidea</taxon>
        <taxon>Schistosomatidae</taxon>
        <taxon>Schistosoma</taxon>
    </lineage>
</organism>
<evidence type="ECO:0000313" key="1">
    <source>
        <dbReference type="EMBL" id="TNN04667.1"/>
    </source>
</evidence>